<dbReference type="EMBL" id="JAGSPK010000005">
    <property type="protein sequence ID" value="MBR7793702.1"/>
    <property type="molecule type" value="Genomic_DNA"/>
</dbReference>
<evidence type="ECO:0000313" key="1">
    <source>
        <dbReference type="EMBL" id="MBR7793702.1"/>
    </source>
</evidence>
<dbReference type="Proteomes" id="UP000682982">
    <property type="component" value="Unassembled WGS sequence"/>
</dbReference>
<name>A0ABS5H4D5_9BURK</name>
<proteinExistence type="predicted"/>
<organism evidence="1 2">
    <name type="scientific">Undibacterium rivi</name>
    <dbReference type="NCBI Taxonomy" id="2828729"/>
    <lineage>
        <taxon>Bacteria</taxon>
        <taxon>Pseudomonadati</taxon>
        <taxon>Pseudomonadota</taxon>
        <taxon>Betaproteobacteria</taxon>
        <taxon>Burkholderiales</taxon>
        <taxon>Oxalobacteraceae</taxon>
        <taxon>Undibacterium</taxon>
    </lineage>
</organism>
<comment type="caution">
    <text evidence="1">The sequence shown here is derived from an EMBL/GenBank/DDBJ whole genome shotgun (WGS) entry which is preliminary data.</text>
</comment>
<gene>
    <name evidence="1" type="ORF">KDM87_13975</name>
</gene>
<protein>
    <submittedName>
        <fullName evidence="1">Uncharacterized protein</fullName>
    </submittedName>
</protein>
<reference evidence="1 2" key="1">
    <citation type="submission" date="2021-04" db="EMBL/GenBank/DDBJ databases">
        <title>novel species isolated from subtropical streams in China.</title>
        <authorList>
            <person name="Lu H."/>
        </authorList>
    </citation>
    <scope>NUCLEOTIDE SEQUENCE [LARGE SCALE GENOMIC DNA]</scope>
    <source>
        <strain evidence="1 2">FT147W</strain>
    </source>
</reference>
<accession>A0ABS5H4D5</accession>
<evidence type="ECO:0000313" key="2">
    <source>
        <dbReference type="Proteomes" id="UP000682982"/>
    </source>
</evidence>
<dbReference type="RefSeq" id="WP_212679649.1">
    <property type="nucleotide sequence ID" value="NZ_JAGSPK010000005.1"/>
</dbReference>
<sequence length="151" mass="17333">MNLILERTDQVRFFTNMRLVFAALGVSAADFDWFVSDIETNYYGTDFTSDDQWIDGEALQNFIDQNEVQFIWAVFSAVPKGFRTVVTKIPYIEGNQEYWNGRERHPQLPGALFEISCWDSSATILVGLSPELEKNFKRAYSDARSLVSVAR</sequence>
<keyword evidence="2" id="KW-1185">Reference proteome</keyword>